<keyword evidence="3" id="KW-1185">Reference proteome</keyword>
<protein>
    <submittedName>
        <fullName evidence="2">Uncharacterized protein</fullName>
    </submittedName>
</protein>
<name>A0A6A5WB85_9PLEO</name>
<gene>
    <name evidence="2" type="ORF">P154DRAFT_523558</name>
</gene>
<accession>A0A6A5WB85</accession>
<dbReference type="AlphaFoldDB" id="A0A6A5WB85"/>
<feature type="compositionally biased region" description="Basic and acidic residues" evidence="1">
    <location>
        <begin position="15"/>
        <end position="24"/>
    </location>
</feature>
<evidence type="ECO:0000313" key="2">
    <source>
        <dbReference type="EMBL" id="KAF1999163.1"/>
    </source>
</evidence>
<dbReference type="EMBL" id="ML977598">
    <property type="protein sequence ID" value="KAF1999163.1"/>
    <property type="molecule type" value="Genomic_DNA"/>
</dbReference>
<evidence type="ECO:0000256" key="1">
    <source>
        <dbReference type="SAM" id="MobiDB-lite"/>
    </source>
</evidence>
<sequence length="71" mass="7979">MSVYLHPPRYTNKQTKLESTDSIHRSTAPHRALQNLIGDPSPSSAGDLRASSVTKPNESPPVRISKRKKRW</sequence>
<proteinExistence type="predicted"/>
<organism evidence="2 3">
    <name type="scientific">Amniculicola lignicola CBS 123094</name>
    <dbReference type="NCBI Taxonomy" id="1392246"/>
    <lineage>
        <taxon>Eukaryota</taxon>
        <taxon>Fungi</taxon>
        <taxon>Dikarya</taxon>
        <taxon>Ascomycota</taxon>
        <taxon>Pezizomycotina</taxon>
        <taxon>Dothideomycetes</taxon>
        <taxon>Pleosporomycetidae</taxon>
        <taxon>Pleosporales</taxon>
        <taxon>Amniculicolaceae</taxon>
        <taxon>Amniculicola</taxon>
    </lineage>
</organism>
<evidence type="ECO:0000313" key="3">
    <source>
        <dbReference type="Proteomes" id="UP000799779"/>
    </source>
</evidence>
<feature type="region of interest" description="Disordered" evidence="1">
    <location>
        <begin position="1"/>
        <end position="71"/>
    </location>
</feature>
<dbReference type="Proteomes" id="UP000799779">
    <property type="component" value="Unassembled WGS sequence"/>
</dbReference>
<reference evidence="2" key="1">
    <citation type="journal article" date="2020" name="Stud. Mycol.">
        <title>101 Dothideomycetes genomes: a test case for predicting lifestyles and emergence of pathogens.</title>
        <authorList>
            <person name="Haridas S."/>
            <person name="Albert R."/>
            <person name="Binder M."/>
            <person name="Bloem J."/>
            <person name="Labutti K."/>
            <person name="Salamov A."/>
            <person name="Andreopoulos B."/>
            <person name="Baker S."/>
            <person name="Barry K."/>
            <person name="Bills G."/>
            <person name="Bluhm B."/>
            <person name="Cannon C."/>
            <person name="Castanera R."/>
            <person name="Culley D."/>
            <person name="Daum C."/>
            <person name="Ezra D."/>
            <person name="Gonzalez J."/>
            <person name="Henrissat B."/>
            <person name="Kuo A."/>
            <person name="Liang C."/>
            <person name="Lipzen A."/>
            <person name="Lutzoni F."/>
            <person name="Magnuson J."/>
            <person name="Mondo S."/>
            <person name="Nolan M."/>
            <person name="Ohm R."/>
            <person name="Pangilinan J."/>
            <person name="Park H.-J."/>
            <person name="Ramirez L."/>
            <person name="Alfaro M."/>
            <person name="Sun H."/>
            <person name="Tritt A."/>
            <person name="Yoshinaga Y."/>
            <person name="Zwiers L.-H."/>
            <person name="Turgeon B."/>
            <person name="Goodwin S."/>
            <person name="Spatafora J."/>
            <person name="Crous P."/>
            <person name="Grigoriev I."/>
        </authorList>
    </citation>
    <scope>NUCLEOTIDE SEQUENCE</scope>
    <source>
        <strain evidence="2">CBS 123094</strain>
    </source>
</reference>